<organism evidence="1 2">
    <name type="scientific">Favolaschia claudopus</name>
    <dbReference type="NCBI Taxonomy" id="2862362"/>
    <lineage>
        <taxon>Eukaryota</taxon>
        <taxon>Fungi</taxon>
        <taxon>Dikarya</taxon>
        <taxon>Basidiomycota</taxon>
        <taxon>Agaricomycotina</taxon>
        <taxon>Agaricomycetes</taxon>
        <taxon>Agaricomycetidae</taxon>
        <taxon>Agaricales</taxon>
        <taxon>Marasmiineae</taxon>
        <taxon>Mycenaceae</taxon>
        <taxon>Favolaschia</taxon>
    </lineage>
</organism>
<reference evidence="1 2" key="1">
    <citation type="journal article" date="2024" name="J Genomics">
        <title>Draft genome sequencing and assembly of Favolaschia claudopus CIRM-BRFM 2984 isolated from oak limbs.</title>
        <authorList>
            <person name="Navarro D."/>
            <person name="Drula E."/>
            <person name="Chaduli D."/>
            <person name="Cazenave R."/>
            <person name="Ahrendt S."/>
            <person name="Wang J."/>
            <person name="Lipzen A."/>
            <person name="Daum C."/>
            <person name="Barry K."/>
            <person name="Grigoriev I.V."/>
            <person name="Favel A."/>
            <person name="Rosso M.N."/>
            <person name="Martin F."/>
        </authorList>
    </citation>
    <scope>NUCLEOTIDE SEQUENCE [LARGE SCALE GENOMIC DNA]</scope>
    <source>
        <strain evidence="1 2">CIRM-BRFM 2984</strain>
    </source>
</reference>
<dbReference type="AlphaFoldDB" id="A0AAW0C8B0"/>
<evidence type="ECO:0000313" key="1">
    <source>
        <dbReference type="EMBL" id="KAK7035634.1"/>
    </source>
</evidence>
<evidence type="ECO:0000313" key="2">
    <source>
        <dbReference type="Proteomes" id="UP001362999"/>
    </source>
</evidence>
<sequence>MSCIEGIVGFMDHRGRFGTSDTSIIDVSVKDQTAVEQALVQSKPYNCIPELRRPKLRPFEFKSKSIDLFHFNAEAMQLFFWLCNRYRSDDGRNYACLNWHSTPPITFSFD</sequence>
<dbReference type="Proteomes" id="UP001362999">
    <property type="component" value="Unassembled WGS sequence"/>
</dbReference>
<protein>
    <submittedName>
        <fullName evidence="1">Uncharacterized protein</fullName>
    </submittedName>
</protein>
<name>A0AAW0C8B0_9AGAR</name>
<keyword evidence="2" id="KW-1185">Reference proteome</keyword>
<comment type="caution">
    <text evidence="1">The sequence shown here is derived from an EMBL/GenBank/DDBJ whole genome shotgun (WGS) entry which is preliminary data.</text>
</comment>
<proteinExistence type="predicted"/>
<gene>
    <name evidence="1" type="ORF">R3P38DRAFT_3183453</name>
</gene>
<accession>A0AAW0C8B0</accession>
<dbReference type="EMBL" id="JAWWNJ010000019">
    <property type="protein sequence ID" value="KAK7035634.1"/>
    <property type="molecule type" value="Genomic_DNA"/>
</dbReference>